<dbReference type="SMART" id="SM00382">
    <property type="entry name" value="AAA"/>
    <property type="match status" value="1"/>
</dbReference>
<dbReference type="Proteomes" id="UP000264883">
    <property type="component" value="Chromosome"/>
</dbReference>
<evidence type="ECO:0000256" key="3">
    <source>
        <dbReference type="ARBA" id="ARBA00022741"/>
    </source>
</evidence>
<dbReference type="InterPro" id="IPR027417">
    <property type="entry name" value="P-loop_NTPase"/>
</dbReference>
<evidence type="ECO:0000313" key="7">
    <source>
        <dbReference type="Proteomes" id="UP000264883"/>
    </source>
</evidence>
<dbReference type="PANTHER" id="PTHR42711">
    <property type="entry name" value="ABC TRANSPORTER ATP-BINDING PROTEIN"/>
    <property type="match status" value="1"/>
</dbReference>
<dbReference type="Gene3D" id="3.40.50.300">
    <property type="entry name" value="P-loop containing nucleotide triphosphate hydrolases"/>
    <property type="match status" value="1"/>
</dbReference>
<dbReference type="CDD" id="cd03230">
    <property type="entry name" value="ABC_DR_subfamily_A"/>
    <property type="match status" value="1"/>
</dbReference>
<dbReference type="PROSITE" id="PS50893">
    <property type="entry name" value="ABC_TRANSPORTER_2"/>
    <property type="match status" value="1"/>
</dbReference>
<evidence type="ECO:0000259" key="5">
    <source>
        <dbReference type="PROSITE" id="PS50893"/>
    </source>
</evidence>
<feature type="domain" description="ABC transporter" evidence="5">
    <location>
        <begin position="4"/>
        <end position="229"/>
    </location>
</feature>
<dbReference type="InterPro" id="IPR003593">
    <property type="entry name" value="AAA+_ATPase"/>
</dbReference>
<dbReference type="InterPro" id="IPR003439">
    <property type="entry name" value="ABC_transporter-like_ATP-bd"/>
</dbReference>
<protein>
    <submittedName>
        <fullName evidence="6">ABC transporter</fullName>
    </submittedName>
</protein>
<dbReference type="SUPFAM" id="SSF52540">
    <property type="entry name" value="P-loop containing nucleoside triphosphate hydrolases"/>
    <property type="match status" value="1"/>
</dbReference>
<dbReference type="PROSITE" id="PS00211">
    <property type="entry name" value="ABC_TRANSPORTER_1"/>
    <property type="match status" value="1"/>
</dbReference>
<gene>
    <name evidence="6" type="ORF">BEN51_08105</name>
</gene>
<keyword evidence="3" id="KW-0547">Nucleotide-binding</keyword>
<dbReference type="EMBL" id="CP016786">
    <property type="protein sequence ID" value="ASW43442.1"/>
    <property type="molecule type" value="Genomic_DNA"/>
</dbReference>
<dbReference type="OrthoDB" id="9804819at2"/>
<dbReference type="InterPro" id="IPR017871">
    <property type="entry name" value="ABC_transporter-like_CS"/>
</dbReference>
<dbReference type="PANTHER" id="PTHR42711:SF5">
    <property type="entry name" value="ABC TRANSPORTER ATP-BINDING PROTEIN NATA"/>
    <property type="match status" value="1"/>
</dbReference>
<dbReference type="InterPro" id="IPR050763">
    <property type="entry name" value="ABC_transporter_ATP-binding"/>
</dbReference>
<dbReference type="Pfam" id="PF00005">
    <property type="entry name" value="ABC_tran"/>
    <property type="match status" value="1"/>
</dbReference>
<sequence length="293" mass="33421">MKAIKIKNLTKNYGKNRGISNINLEINQGEIYGFIGPNGAGKSTTIKTLLNFLFPTSGSAEILGKDIVVESKEIKEYTSFVPSEVRYYSEFKVKDILKYAASFFNNYDREYIRELCDELEVELDKKMSELSLGNKKKVAIVQALINNPKVVILDEPTNGLDPLIQQKLFNILLKEKAKGKTIFLSSHNLSEVEKFCDRVAVIKDGEIVDILDLKDINRDLGQRVRLKSDDIDIKEIEKAAEEVKVIDKEIEFIYKGNINELIALLSKYNLEKLLIEEVKLEDAFLHYYQGEGK</sequence>
<keyword evidence="7" id="KW-1185">Reference proteome</keyword>
<dbReference type="GO" id="GO:0005524">
    <property type="term" value="F:ATP binding"/>
    <property type="evidence" value="ECO:0007669"/>
    <property type="project" value="UniProtKB-KW"/>
</dbReference>
<evidence type="ECO:0000313" key="6">
    <source>
        <dbReference type="EMBL" id="ASW43442.1"/>
    </source>
</evidence>
<dbReference type="KEGG" id="cia:BEN51_08105"/>
<reference evidence="6 7" key="1">
    <citation type="submission" date="2016-08" db="EMBL/GenBank/DDBJ databases">
        <title>Complete Genome Sequence Of The Indigo Reducing Clostridium isatidis DSM15098.</title>
        <authorList>
            <person name="Little G.T."/>
            <person name="Minton N.P."/>
        </authorList>
    </citation>
    <scope>NUCLEOTIDE SEQUENCE [LARGE SCALE GENOMIC DNA]</scope>
    <source>
        <strain evidence="6 7">DSM 15098</strain>
    </source>
</reference>
<name>A0A343JD34_9CLOT</name>
<keyword evidence="4" id="KW-0067">ATP-binding</keyword>
<accession>A0A343JD34</accession>
<evidence type="ECO:0000256" key="2">
    <source>
        <dbReference type="ARBA" id="ARBA00022448"/>
    </source>
</evidence>
<proteinExistence type="inferred from homology"/>
<comment type="similarity">
    <text evidence="1">Belongs to the ABC transporter superfamily.</text>
</comment>
<dbReference type="AlphaFoldDB" id="A0A343JD34"/>
<evidence type="ECO:0000256" key="1">
    <source>
        <dbReference type="ARBA" id="ARBA00005417"/>
    </source>
</evidence>
<dbReference type="RefSeq" id="WP_119865576.1">
    <property type="nucleotide sequence ID" value="NZ_CP016786.1"/>
</dbReference>
<organism evidence="6 7">
    <name type="scientific">Clostridium isatidis</name>
    <dbReference type="NCBI Taxonomy" id="182773"/>
    <lineage>
        <taxon>Bacteria</taxon>
        <taxon>Bacillati</taxon>
        <taxon>Bacillota</taxon>
        <taxon>Clostridia</taxon>
        <taxon>Eubacteriales</taxon>
        <taxon>Clostridiaceae</taxon>
        <taxon>Clostridium</taxon>
    </lineage>
</organism>
<dbReference type="GO" id="GO:0016887">
    <property type="term" value="F:ATP hydrolysis activity"/>
    <property type="evidence" value="ECO:0007669"/>
    <property type="project" value="InterPro"/>
</dbReference>
<keyword evidence="2" id="KW-0813">Transport</keyword>
<evidence type="ECO:0000256" key="4">
    <source>
        <dbReference type="ARBA" id="ARBA00022840"/>
    </source>
</evidence>